<feature type="transmembrane region" description="Helical" evidence="10">
    <location>
        <begin position="316"/>
        <end position="339"/>
    </location>
</feature>
<dbReference type="Gene3D" id="1.20.1250.20">
    <property type="entry name" value="MFS general substrate transporter like domains"/>
    <property type="match status" value="1"/>
</dbReference>
<feature type="transmembrane region" description="Helical" evidence="10">
    <location>
        <begin position="229"/>
        <end position="252"/>
    </location>
</feature>
<feature type="transmembrane region" description="Helical" evidence="10">
    <location>
        <begin position="493"/>
        <end position="512"/>
    </location>
</feature>
<comment type="similarity">
    <text evidence="7">Belongs to the major facilitator superfamily. Sugar transporter (TC 2.A.1.1) family. Trehalose transporter subfamily.</text>
</comment>
<feature type="compositionally biased region" description="Polar residues" evidence="9">
    <location>
        <begin position="533"/>
        <end position="547"/>
    </location>
</feature>
<evidence type="ECO:0000256" key="2">
    <source>
        <dbReference type="ARBA" id="ARBA00022475"/>
    </source>
</evidence>
<evidence type="ECO:0000256" key="7">
    <source>
        <dbReference type="ARBA" id="ARBA00024348"/>
    </source>
</evidence>
<evidence type="ECO:0000256" key="9">
    <source>
        <dbReference type="SAM" id="MobiDB-lite"/>
    </source>
</evidence>
<dbReference type="PRINTS" id="PR00171">
    <property type="entry name" value="SUGRTRNSPORT"/>
</dbReference>
<keyword evidence="4 10" id="KW-1133">Transmembrane helix</keyword>
<dbReference type="InterPro" id="IPR003663">
    <property type="entry name" value="Sugar/inositol_transpt"/>
</dbReference>
<feature type="transmembrane region" description="Helical" evidence="10">
    <location>
        <begin position="68"/>
        <end position="90"/>
    </location>
</feature>
<organism evidence="12">
    <name type="scientific">Fopius arisanus</name>
    <dbReference type="NCBI Taxonomy" id="64838"/>
    <lineage>
        <taxon>Eukaryota</taxon>
        <taxon>Metazoa</taxon>
        <taxon>Ecdysozoa</taxon>
        <taxon>Arthropoda</taxon>
        <taxon>Hexapoda</taxon>
        <taxon>Insecta</taxon>
        <taxon>Pterygota</taxon>
        <taxon>Neoptera</taxon>
        <taxon>Endopterygota</taxon>
        <taxon>Hymenoptera</taxon>
        <taxon>Apocrita</taxon>
        <taxon>Ichneumonoidea</taxon>
        <taxon>Braconidae</taxon>
        <taxon>Opiinae</taxon>
        <taxon>Fopius</taxon>
    </lineage>
</organism>
<evidence type="ECO:0000256" key="6">
    <source>
        <dbReference type="ARBA" id="ARBA00023180"/>
    </source>
</evidence>
<dbReference type="GO" id="GO:0005886">
    <property type="term" value="C:plasma membrane"/>
    <property type="evidence" value="ECO:0007669"/>
    <property type="project" value="UniProtKB-SubCell"/>
</dbReference>
<evidence type="ECO:0000259" key="11">
    <source>
        <dbReference type="PROSITE" id="PS50850"/>
    </source>
</evidence>
<dbReference type="AlphaFoldDB" id="A0A0C9QVC1"/>
<feature type="domain" description="Major facilitator superfamily (MFS) profile" evidence="11">
    <location>
        <begin position="77"/>
        <end position="516"/>
    </location>
</feature>
<evidence type="ECO:0000256" key="8">
    <source>
        <dbReference type="RuleBase" id="RU003346"/>
    </source>
</evidence>
<dbReference type="NCBIfam" id="TIGR00879">
    <property type="entry name" value="SP"/>
    <property type="match status" value="1"/>
</dbReference>
<feature type="transmembrane region" description="Helical" evidence="10">
    <location>
        <begin position="206"/>
        <end position="223"/>
    </location>
</feature>
<comment type="subcellular location">
    <subcellularLocation>
        <location evidence="1">Cell membrane</location>
        <topology evidence="1">Multi-pass membrane protein</topology>
    </subcellularLocation>
</comment>
<gene>
    <name evidence="12" type="primary">Tret1_54</name>
    <name evidence="12" type="ORF">g.60036</name>
</gene>
<feature type="transmembrane region" description="Helical" evidence="10">
    <location>
        <begin position="150"/>
        <end position="168"/>
    </location>
</feature>
<feature type="region of interest" description="Disordered" evidence="9">
    <location>
        <begin position="528"/>
        <end position="547"/>
    </location>
</feature>
<dbReference type="PROSITE" id="PS50850">
    <property type="entry name" value="MFS"/>
    <property type="match status" value="1"/>
</dbReference>
<keyword evidence="3 10" id="KW-0812">Transmembrane</keyword>
<dbReference type="InterPro" id="IPR020846">
    <property type="entry name" value="MFS_dom"/>
</dbReference>
<dbReference type="InterPro" id="IPR050549">
    <property type="entry name" value="MFS_Trehalose_Transporter"/>
</dbReference>
<dbReference type="CDD" id="cd17358">
    <property type="entry name" value="MFS_GLUT6_8_Class3_like"/>
    <property type="match status" value="1"/>
</dbReference>
<dbReference type="PANTHER" id="PTHR48021:SF47">
    <property type="entry name" value="GH17672P"/>
    <property type="match status" value="1"/>
</dbReference>
<accession>A0A0C9QVC1</accession>
<feature type="transmembrane region" description="Helical" evidence="10">
    <location>
        <begin position="174"/>
        <end position="194"/>
    </location>
</feature>
<evidence type="ECO:0000256" key="5">
    <source>
        <dbReference type="ARBA" id="ARBA00023136"/>
    </source>
</evidence>
<dbReference type="EMBL" id="GBYB01004622">
    <property type="protein sequence ID" value="JAG74389.1"/>
    <property type="molecule type" value="Transcribed_RNA"/>
</dbReference>
<dbReference type="GO" id="GO:0051119">
    <property type="term" value="F:sugar transmembrane transporter activity"/>
    <property type="evidence" value="ECO:0007669"/>
    <property type="project" value="InterPro"/>
</dbReference>
<feature type="transmembrane region" description="Helical" evidence="10">
    <location>
        <begin position="420"/>
        <end position="441"/>
    </location>
</feature>
<keyword evidence="5 10" id="KW-0472">Membrane</keyword>
<keyword evidence="8" id="KW-0813">Transport</keyword>
<evidence type="ECO:0000256" key="1">
    <source>
        <dbReference type="ARBA" id="ARBA00004651"/>
    </source>
</evidence>
<sequence>MSNEESSVGKGGQYKDYAYTPVSTIPVTASTDSAPVIHQQEDQEVEDRVIFTAVSQEQRMVEETGSKLYQFVAAVAANLCIIAGGAVLGWTSPVLGNLKANVTDPNLSPLDRSISEEEGSWVGSLTPVGALVGSFVAGYLAETIGRKQTLLTTIVPFGVSWVLIATATSIGMLYAARFIGGLAIAFAFTVVPMYAGEIAVPSIRGILGSFLQVFITVGLLWAYCIGPYVSYTVFWITCMILPVAFFVIFFFMPESPYFLSAKGKHTEVMTVLAKLRGKSIEGVRTEAEEIKASVEEAFKNEASIMDLYRVKSNFRALIYTSALVTFQQMTGINVVLFYSQTIFDATKAADDPDSGLSPSVSTIIVGIVQLAASCVTPIVVDRLGRKILLICSGVGEIVSLIALGVFFYLKTQADENHEDISYLGWLPVTSLMIFIATYSVGWGPLPWAVMGEMFASDVKAKASGITVFVCWTLAFLITKFFSNVKDAFGMHTAFWLFAVFCVLSIVFTIFILPETKGKTLQQIQEELGGAPSHYTNGRDSQKANHSP</sequence>
<feature type="transmembrane region" description="Helical" evidence="10">
    <location>
        <begin position="387"/>
        <end position="408"/>
    </location>
</feature>
<feature type="transmembrane region" description="Helical" evidence="10">
    <location>
        <begin position="121"/>
        <end position="141"/>
    </location>
</feature>
<dbReference type="InterPro" id="IPR036259">
    <property type="entry name" value="MFS_trans_sf"/>
</dbReference>
<dbReference type="InterPro" id="IPR044775">
    <property type="entry name" value="MFS_ERD6/Tret1-like"/>
</dbReference>
<evidence type="ECO:0000256" key="3">
    <source>
        <dbReference type="ARBA" id="ARBA00022692"/>
    </source>
</evidence>
<dbReference type="FunFam" id="1.20.1250.20:FF:000055">
    <property type="entry name" value="Facilitated trehalose transporter Tret1-2 homolog"/>
    <property type="match status" value="1"/>
</dbReference>
<keyword evidence="2" id="KW-1003">Cell membrane</keyword>
<reference evidence="12" key="1">
    <citation type="submission" date="2015-01" db="EMBL/GenBank/DDBJ databases">
        <title>Transcriptome Assembly of Fopius arisanus.</title>
        <authorList>
            <person name="Geib S."/>
        </authorList>
    </citation>
    <scope>NUCLEOTIDE SEQUENCE</scope>
</reference>
<evidence type="ECO:0000256" key="10">
    <source>
        <dbReference type="SAM" id="Phobius"/>
    </source>
</evidence>
<name>A0A0C9QVC1_9HYME</name>
<feature type="transmembrane region" description="Helical" evidence="10">
    <location>
        <begin position="359"/>
        <end position="380"/>
    </location>
</feature>
<dbReference type="InterPro" id="IPR005828">
    <property type="entry name" value="MFS_sugar_transport-like"/>
</dbReference>
<evidence type="ECO:0000256" key="4">
    <source>
        <dbReference type="ARBA" id="ARBA00022989"/>
    </source>
</evidence>
<feature type="transmembrane region" description="Helical" evidence="10">
    <location>
        <begin position="462"/>
        <end position="481"/>
    </location>
</feature>
<dbReference type="SUPFAM" id="SSF103473">
    <property type="entry name" value="MFS general substrate transporter"/>
    <property type="match status" value="1"/>
</dbReference>
<keyword evidence="6" id="KW-0325">Glycoprotein</keyword>
<proteinExistence type="inferred from homology"/>
<evidence type="ECO:0000313" key="12">
    <source>
        <dbReference type="EMBL" id="JAG74389.1"/>
    </source>
</evidence>
<dbReference type="Pfam" id="PF00083">
    <property type="entry name" value="Sugar_tr"/>
    <property type="match status" value="1"/>
</dbReference>
<protein>
    <submittedName>
        <fullName evidence="12">Tret1_54 protein</fullName>
    </submittedName>
</protein>
<dbReference type="PANTHER" id="PTHR48021">
    <property type="match status" value="1"/>
</dbReference>